<gene>
    <name evidence="1" type="ORF">LIER_26321</name>
</gene>
<evidence type="ECO:0000313" key="1">
    <source>
        <dbReference type="EMBL" id="GAA0172509.1"/>
    </source>
</evidence>
<name>A0AAV3R9F6_LITER</name>
<accession>A0AAV3R9F6</accession>
<dbReference type="PANTHER" id="PTHR11439:SF511">
    <property type="match status" value="1"/>
</dbReference>
<dbReference type="Proteomes" id="UP001454036">
    <property type="component" value="Unassembled WGS sequence"/>
</dbReference>
<dbReference type="PANTHER" id="PTHR11439">
    <property type="entry name" value="GAG-POL-RELATED RETROTRANSPOSON"/>
    <property type="match status" value="1"/>
</dbReference>
<sequence>MEAEIQALEINQTWDVVNLPDGRKPIVAKTVTVRVVLALAIVRDNIANTKMKEANVVATPLPYDWHAHDADSPLLDDPSVYRRLVGRLCYLNFTRPDLTFSVHFLCRFMQHPTDDHWRAALHVVKYLKGTTSHGLFYAPHGLFYATRQDDFTLNLL</sequence>
<proteinExistence type="predicted"/>
<dbReference type="AlphaFoldDB" id="A0AAV3R9F6"/>
<dbReference type="EMBL" id="BAABME010008161">
    <property type="protein sequence ID" value="GAA0172509.1"/>
    <property type="molecule type" value="Genomic_DNA"/>
</dbReference>
<evidence type="ECO:0000313" key="2">
    <source>
        <dbReference type="Proteomes" id="UP001454036"/>
    </source>
</evidence>
<keyword evidence="2" id="KW-1185">Reference proteome</keyword>
<organism evidence="1 2">
    <name type="scientific">Lithospermum erythrorhizon</name>
    <name type="common">Purple gromwell</name>
    <name type="synonym">Lithospermum officinale var. erythrorhizon</name>
    <dbReference type="NCBI Taxonomy" id="34254"/>
    <lineage>
        <taxon>Eukaryota</taxon>
        <taxon>Viridiplantae</taxon>
        <taxon>Streptophyta</taxon>
        <taxon>Embryophyta</taxon>
        <taxon>Tracheophyta</taxon>
        <taxon>Spermatophyta</taxon>
        <taxon>Magnoliopsida</taxon>
        <taxon>eudicotyledons</taxon>
        <taxon>Gunneridae</taxon>
        <taxon>Pentapetalae</taxon>
        <taxon>asterids</taxon>
        <taxon>lamiids</taxon>
        <taxon>Boraginales</taxon>
        <taxon>Boraginaceae</taxon>
        <taxon>Boraginoideae</taxon>
        <taxon>Lithospermeae</taxon>
        <taxon>Lithospermum</taxon>
    </lineage>
</organism>
<reference evidence="1 2" key="1">
    <citation type="submission" date="2024-01" db="EMBL/GenBank/DDBJ databases">
        <title>The complete chloroplast genome sequence of Lithospermum erythrorhizon: insights into the phylogenetic relationship among Boraginaceae species and the maternal lineages of purple gromwells.</title>
        <authorList>
            <person name="Okada T."/>
            <person name="Watanabe K."/>
        </authorList>
    </citation>
    <scope>NUCLEOTIDE SEQUENCE [LARGE SCALE GENOMIC DNA]</scope>
</reference>
<comment type="caution">
    <text evidence="1">The sequence shown here is derived from an EMBL/GenBank/DDBJ whole genome shotgun (WGS) entry which is preliminary data.</text>
</comment>
<protein>
    <submittedName>
        <fullName evidence="1">Uncharacterized protein</fullName>
    </submittedName>
</protein>